<dbReference type="EMBL" id="AE017282">
    <property type="protein sequence ID" value="AAU92363.1"/>
    <property type="molecule type" value="Genomic_DNA"/>
</dbReference>
<dbReference type="HOGENOM" id="CLU_1553465_0_0_6"/>
<dbReference type="Proteomes" id="UP000006821">
    <property type="component" value="Chromosome"/>
</dbReference>
<reference evidence="1 2" key="1">
    <citation type="journal article" date="2004" name="PLoS Biol.">
        <title>Genomic insights into methanotrophy: the complete genome sequence of Methylococcus capsulatus (Bath).</title>
        <authorList>
            <person name="Ward N.L."/>
            <person name="Larsen O."/>
            <person name="Sakwa J."/>
            <person name="Bruseth L."/>
            <person name="Khouri H.M."/>
            <person name="Durkin A.S."/>
            <person name="Dimitrov G."/>
            <person name="Jiang L."/>
            <person name="Scanlan D."/>
            <person name="Kang K.H."/>
            <person name="Lewis M.R."/>
            <person name="Nelson K.E."/>
            <person name="Methe B.A."/>
            <person name="Wu M."/>
            <person name="Heidelberg J.F."/>
            <person name="Paulsen I.T."/>
            <person name="Fouts D.E."/>
            <person name="Ravel J."/>
            <person name="Tettelin H."/>
            <person name="Ren Q."/>
            <person name="Read T.D."/>
            <person name="DeBoy R.T."/>
            <person name="Seshadri R."/>
            <person name="Salzberg S.L."/>
            <person name="Jensen H.B."/>
            <person name="Birkeland N.K."/>
            <person name="Nelson W.C."/>
            <person name="Dodson R.J."/>
            <person name="Grindhaug S.H."/>
            <person name="Holt I.E."/>
            <person name="Eidhammer I."/>
            <person name="Jonasen I."/>
            <person name="Vanaken S."/>
            <person name="Utterback T.R."/>
            <person name="Feldblyum T.V."/>
            <person name="Fraser C.M."/>
            <person name="Lillehaug J.R."/>
            <person name="Eisen J.A."/>
        </authorList>
    </citation>
    <scope>NUCLEOTIDE SEQUENCE [LARGE SCALE GENOMIC DNA]</scope>
    <source>
        <strain evidence="2">ATCC 33009 / NCIMB 11132 / Bath</strain>
    </source>
</reference>
<name>Q607X5_METCA</name>
<evidence type="ECO:0000313" key="1">
    <source>
        <dbReference type="EMBL" id="AAU92363.1"/>
    </source>
</evidence>
<dbReference type="AlphaFoldDB" id="Q607X5"/>
<dbReference type="KEGG" id="mca:MCA1628"/>
<sequence length="172" mass="17178">MGCLQDALFQAAIADQVNLDRGGFADLGDVRPPVAIGDRVPGVGDDDGLAGHAGAAALHVADEAVEDVGDAVPVSAVKPVMVAKFALPFIAPGVAPETAPGEPLQGDEVRHIVAGVGRFAGVAVDLAIAAGQDFPEPVHVQFATGGCRGDGADGGGMFAGVFFVACFHHVSS</sequence>
<accession>Q607X5</accession>
<evidence type="ECO:0000313" key="2">
    <source>
        <dbReference type="Proteomes" id="UP000006821"/>
    </source>
</evidence>
<gene>
    <name evidence="1" type="ordered locus">MCA1628</name>
</gene>
<protein>
    <submittedName>
        <fullName evidence="1">Uncharacterized protein</fullName>
    </submittedName>
</protein>
<proteinExistence type="predicted"/>
<organism evidence="1 2">
    <name type="scientific">Methylococcus capsulatus (strain ATCC 33009 / NCIMB 11132 / Bath)</name>
    <dbReference type="NCBI Taxonomy" id="243233"/>
    <lineage>
        <taxon>Bacteria</taxon>
        <taxon>Pseudomonadati</taxon>
        <taxon>Pseudomonadota</taxon>
        <taxon>Gammaproteobacteria</taxon>
        <taxon>Methylococcales</taxon>
        <taxon>Methylococcaceae</taxon>
        <taxon>Methylococcus</taxon>
    </lineage>
</organism>
<dbReference type="STRING" id="243233.MCA1628"/>